<feature type="compositionally biased region" description="Low complexity" evidence="1">
    <location>
        <begin position="83"/>
        <end position="103"/>
    </location>
</feature>
<dbReference type="Proteomes" id="UP000479000">
    <property type="component" value="Unassembled WGS sequence"/>
</dbReference>
<evidence type="ECO:0000256" key="1">
    <source>
        <dbReference type="SAM" id="MobiDB-lite"/>
    </source>
</evidence>
<dbReference type="EMBL" id="CADCXU010016441">
    <property type="protein sequence ID" value="CAB0005458.1"/>
    <property type="molecule type" value="Genomic_DNA"/>
</dbReference>
<reference evidence="2 3" key="1">
    <citation type="submission" date="2020-02" db="EMBL/GenBank/DDBJ databases">
        <authorList>
            <person name="Ferguson B K."/>
        </authorList>
    </citation>
    <scope>NUCLEOTIDE SEQUENCE [LARGE SCALE GENOMIC DNA]</scope>
</reference>
<evidence type="ECO:0008006" key="4">
    <source>
        <dbReference type="Google" id="ProtNLM"/>
    </source>
</evidence>
<evidence type="ECO:0000313" key="2">
    <source>
        <dbReference type="EMBL" id="CAB0005458.1"/>
    </source>
</evidence>
<feature type="compositionally biased region" description="Basic and acidic residues" evidence="1">
    <location>
        <begin position="38"/>
        <end position="76"/>
    </location>
</feature>
<gene>
    <name evidence="2" type="ORF">NTEN_LOCUS10935</name>
</gene>
<name>A0A6H5GRE6_9HEMI</name>
<proteinExistence type="predicted"/>
<feature type="region of interest" description="Disordered" evidence="1">
    <location>
        <begin position="38"/>
        <end position="114"/>
    </location>
</feature>
<dbReference type="AlphaFoldDB" id="A0A6H5GRE6"/>
<organism evidence="2 3">
    <name type="scientific">Nesidiocoris tenuis</name>
    <dbReference type="NCBI Taxonomy" id="355587"/>
    <lineage>
        <taxon>Eukaryota</taxon>
        <taxon>Metazoa</taxon>
        <taxon>Ecdysozoa</taxon>
        <taxon>Arthropoda</taxon>
        <taxon>Hexapoda</taxon>
        <taxon>Insecta</taxon>
        <taxon>Pterygota</taxon>
        <taxon>Neoptera</taxon>
        <taxon>Paraneoptera</taxon>
        <taxon>Hemiptera</taxon>
        <taxon>Heteroptera</taxon>
        <taxon>Panheteroptera</taxon>
        <taxon>Cimicomorpha</taxon>
        <taxon>Miridae</taxon>
        <taxon>Dicyphina</taxon>
        <taxon>Nesidiocoris</taxon>
    </lineage>
</organism>
<protein>
    <recommendedName>
        <fullName evidence="4">C2H2-type domain-containing protein</fullName>
    </recommendedName>
</protein>
<keyword evidence="3" id="KW-1185">Reference proteome</keyword>
<evidence type="ECO:0000313" key="3">
    <source>
        <dbReference type="Proteomes" id="UP000479000"/>
    </source>
</evidence>
<sequence length="503" mass="57269">MFSGDVNLKFKSSSETTSYAGGNVIPSIWLRFTSNKVREETKTKSKTMEQRKIKERRSNFKERKKGREKEEEKLQREEDDNGSSHSNSSTNNNNGNNNSSTTNDDNKNNNKHKKRPILSNLGRHLDQPYGTNAVHHVLDKTIKKKNLPELLSASVFRCYQKLMVQPHSTADSIAFDRRSRQKICTWTFNTCVEWSTLAINASIGSEICWGIGRIPRQGPLENVRQFRRCICSSGDAGPLVAGVIELCPVRINWFPRTLMALNSSVTSVEDLNMRLIEGARCFEHSRRPLDHGHFLEEHEVPSKLNIMSRASSQIFRCYHCTFQTKFEHSLKRHIVRHVKPQSYSYAVVYYATGSSQLLAPPLPVNSVGRPFLSGSLLQKSISRPPFLFEEIRVNGSIVIVLTSRIGTELQKKLFLIHIYSESLPEQVSSSSIFSSNIRPYATISTNIGQYRAISDNIGQSRTILRNSNTGKAILKFERYSYLSYKSLSNYWTMTCTIISIIIR</sequence>
<accession>A0A6H5GRE6</accession>